<protein>
    <submittedName>
        <fullName evidence="1">Quinol monooxygenase YgiN</fullName>
    </submittedName>
</protein>
<dbReference type="AlphaFoldDB" id="A0A4R1KYU2"/>
<dbReference type="GO" id="GO:0004497">
    <property type="term" value="F:monooxygenase activity"/>
    <property type="evidence" value="ECO:0007669"/>
    <property type="project" value="UniProtKB-KW"/>
</dbReference>
<reference evidence="1 2" key="1">
    <citation type="submission" date="2019-03" db="EMBL/GenBank/DDBJ databases">
        <title>Genomic Encyclopedia of Type Strains, Phase IV (KMG-IV): sequencing the most valuable type-strain genomes for metagenomic binning, comparative biology and taxonomic classification.</title>
        <authorList>
            <person name="Goeker M."/>
        </authorList>
    </citation>
    <scope>NUCLEOTIDE SEQUENCE [LARGE SCALE GENOMIC DNA]</scope>
    <source>
        <strain evidence="1 2">DSM 103428</strain>
    </source>
</reference>
<dbReference type="Gene3D" id="3.30.70.100">
    <property type="match status" value="1"/>
</dbReference>
<organism evidence="1 2">
    <name type="scientific">Acidipila rosea</name>
    <dbReference type="NCBI Taxonomy" id="768535"/>
    <lineage>
        <taxon>Bacteria</taxon>
        <taxon>Pseudomonadati</taxon>
        <taxon>Acidobacteriota</taxon>
        <taxon>Terriglobia</taxon>
        <taxon>Terriglobales</taxon>
        <taxon>Acidobacteriaceae</taxon>
        <taxon>Acidipila</taxon>
    </lineage>
</organism>
<dbReference type="InterPro" id="IPR011008">
    <property type="entry name" value="Dimeric_a/b-barrel"/>
</dbReference>
<dbReference type="SUPFAM" id="SSF54909">
    <property type="entry name" value="Dimeric alpha+beta barrel"/>
    <property type="match status" value="1"/>
</dbReference>
<evidence type="ECO:0000313" key="1">
    <source>
        <dbReference type="EMBL" id="TCK69760.1"/>
    </source>
</evidence>
<evidence type="ECO:0000313" key="2">
    <source>
        <dbReference type="Proteomes" id="UP000295210"/>
    </source>
</evidence>
<keyword evidence="1" id="KW-0560">Oxidoreductase</keyword>
<accession>A0A4R1KYU2</accession>
<comment type="caution">
    <text evidence="1">The sequence shown here is derived from an EMBL/GenBank/DDBJ whole genome shotgun (WGS) entry which is preliminary data.</text>
</comment>
<dbReference type="EMBL" id="SMGK01000008">
    <property type="protein sequence ID" value="TCK69760.1"/>
    <property type="molecule type" value="Genomic_DNA"/>
</dbReference>
<dbReference type="OrthoDB" id="9804891at2"/>
<dbReference type="RefSeq" id="WP_131999446.1">
    <property type="nucleotide sequence ID" value="NZ_SMGK01000008.1"/>
</dbReference>
<keyword evidence="1" id="KW-0503">Monooxygenase</keyword>
<sequence length="99" mass="10718">MNQVGLLVTLQARSGKEVEVESFLKSALPLVEAETGTTTWFAYRVGPATFGIFDTFKDEAGRSAHVSGEVAKALFARAEELFVSPPQIQATDILTEKLS</sequence>
<proteinExistence type="predicted"/>
<dbReference type="Proteomes" id="UP000295210">
    <property type="component" value="Unassembled WGS sequence"/>
</dbReference>
<gene>
    <name evidence="1" type="ORF">C7378_3508</name>
</gene>
<name>A0A4R1KYU2_9BACT</name>
<keyword evidence="2" id="KW-1185">Reference proteome</keyword>